<dbReference type="EMBL" id="FNBE01000022">
    <property type="protein sequence ID" value="SDH42900.1"/>
    <property type="molecule type" value="Genomic_DNA"/>
</dbReference>
<dbReference type="Gene3D" id="3.20.20.30">
    <property type="entry name" value="Luciferase-like domain"/>
    <property type="match status" value="1"/>
</dbReference>
<accession>A0A1G8CDH7</accession>
<keyword evidence="2" id="KW-1185">Reference proteome</keyword>
<organism evidence="1 2">
    <name type="scientific">Pseudonocardia oroxyli</name>
    <dbReference type="NCBI Taxonomy" id="366584"/>
    <lineage>
        <taxon>Bacteria</taxon>
        <taxon>Bacillati</taxon>
        <taxon>Actinomycetota</taxon>
        <taxon>Actinomycetes</taxon>
        <taxon>Pseudonocardiales</taxon>
        <taxon>Pseudonocardiaceae</taxon>
        <taxon>Pseudonocardia</taxon>
    </lineage>
</organism>
<dbReference type="Proteomes" id="UP000198967">
    <property type="component" value="Unassembled WGS sequence"/>
</dbReference>
<dbReference type="SUPFAM" id="SSF51679">
    <property type="entry name" value="Bacterial luciferase-like"/>
    <property type="match status" value="1"/>
</dbReference>
<dbReference type="GO" id="GO:0016705">
    <property type="term" value="F:oxidoreductase activity, acting on paired donors, with incorporation or reduction of molecular oxygen"/>
    <property type="evidence" value="ECO:0007669"/>
    <property type="project" value="InterPro"/>
</dbReference>
<reference evidence="1 2" key="1">
    <citation type="submission" date="2016-10" db="EMBL/GenBank/DDBJ databases">
        <authorList>
            <person name="de Groot N.N."/>
        </authorList>
    </citation>
    <scope>NUCLEOTIDE SEQUENCE [LARGE SCALE GENOMIC DNA]</scope>
    <source>
        <strain evidence="1 2">CGMCC 4.3143</strain>
    </source>
</reference>
<dbReference type="AlphaFoldDB" id="A0A1G8CDH7"/>
<proteinExistence type="predicted"/>
<protein>
    <submittedName>
        <fullName evidence="1">Uncharacterized protein</fullName>
    </submittedName>
</protein>
<name>A0A1G8CDH7_PSEOR</name>
<evidence type="ECO:0000313" key="1">
    <source>
        <dbReference type="EMBL" id="SDH42900.1"/>
    </source>
</evidence>
<evidence type="ECO:0000313" key="2">
    <source>
        <dbReference type="Proteomes" id="UP000198967"/>
    </source>
</evidence>
<dbReference type="InterPro" id="IPR036661">
    <property type="entry name" value="Luciferase-like_sf"/>
</dbReference>
<gene>
    <name evidence="1" type="ORF">SAMN05216377_12253</name>
</gene>
<sequence>MPAHGLHQLERMVGAPLRDIDLDGPVPLELFADAGDVTDNRRSRRQLVAGIVQRERPNVRRLLHRLAGARGHRVAAGTPEQIADTVEE</sequence>
<dbReference type="RefSeq" id="WP_245707859.1">
    <property type="nucleotide sequence ID" value="NZ_FNBE01000022.1"/>
</dbReference>
<dbReference type="STRING" id="366584.SAMN05216377_12253"/>